<organism evidence="3 4">
    <name type="scientific">Kipferlia bialata</name>
    <dbReference type="NCBI Taxonomy" id="797122"/>
    <lineage>
        <taxon>Eukaryota</taxon>
        <taxon>Metamonada</taxon>
        <taxon>Carpediemonas-like organisms</taxon>
        <taxon>Kipferlia</taxon>
    </lineage>
</organism>
<dbReference type="EMBL" id="BDIP01002543">
    <property type="protein sequence ID" value="GCA63176.1"/>
    <property type="molecule type" value="Genomic_DNA"/>
</dbReference>
<proteinExistence type="predicted"/>
<keyword evidence="2" id="KW-0812">Transmembrane</keyword>
<keyword evidence="2" id="KW-0472">Membrane</keyword>
<keyword evidence="4" id="KW-1185">Reference proteome</keyword>
<evidence type="ECO:0000256" key="2">
    <source>
        <dbReference type="SAM" id="Phobius"/>
    </source>
</evidence>
<accession>A0A391NSZ3</accession>
<name>A0A391NSZ3_9EUKA</name>
<sequence length="173" mass="18272">MTPDAVEAGRGDTTNPIRRPVPTSPASSSGALLSGGAVGVETPRQKKERERRERHTPRGAVPDPLANVSTFREHRGLGRTQPSNPRLDIRVGADPSLPTEGPDAPVRNKTVTFWKTVGISVGISVLMATLLSGALFMYITRTADFNAVTGGTLTITDIKATDYNAPVAVDGAL</sequence>
<feature type="compositionally biased region" description="Basic and acidic residues" evidence="1">
    <location>
        <begin position="43"/>
        <end position="53"/>
    </location>
</feature>
<protein>
    <submittedName>
        <fullName evidence="3">Uncharacterized protein</fullName>
    </submittedName>
</protein>
<keyword evidence="2" id="KW-1133">Transmembrane helix</keyword>
<feature type="compositionally biased region" description="Low complexity" evidence="1">
    <location>
        <begin position="26"/>
        <end position="42"/>
    </location>
</feature>
<comment type="caution">
    <text evidence="3">The sequence shown here is derived from an EMBL/GenBank/DDBJ whole genome shotgun (WGS) entry which is preliminary data.</text>
</comment>
<dbReference type="AlphaFoldDB" id="A0A391NSZ3"/>
<reference evidence="3 4" key="1">
    <citation type="journal article" date="2018" name="PLoS ONE">
        <title>The draft genome of Kipferlia bialata reveals reductive genome evolution in fornicate parasites.</title>
        <authorList>
            <person name="Tanifuji G."/>
            <person name="Takabayashi S."/>
            <person name="Kume K."/>
            <person name="Takagi M."/>
            <person name="Nakayama T."/>
            <person name="Kamikawa R."/>
            <person name="Inagaki Y."/>
            <person name="Hashimoto T."/>
        </authorList>
    </citation>
    <scope>NUCLEOTIDE SEQUENCE [LARGE SCALE GENOMIC DNA]</scope>
    <source>
        <strain evidence="3">NY0173</strain>
    </source>
</reference>
<feature type="transmembrane region" description="Helical" evidence="2">
    <location>
        <begin position="117"/>
        <end position="139"/>
    </location>
</feature>
<evidence type="ECO:0000256" key="1">
    <source>
        <dbReference type="SAM" id="MobiDB-lite"/>
    </source>
</evidence>
<feature type="non-terminal residue" evidence="3">
    <location>
        <position position="173"/>
    </location>
</feature>
<evidence type="ECO:0000313" key="4">
    <source>
        <dbReference type="Proteomes" id="UP000265618"/>
    </source>
</evidence>
<dbReference type="Proteomes" id="UP000265618">
    <property type="component" value="Unassembled WGS sequence"/>
</dbReference>
<evidence type="ECO:0000313" key="3">
    <source>
        <dbReference type="EMBL" id="GCA63176.1"/>
    </source>
</evidence>
<gene>
    <name evidence="3" type="ORF">KIPB_008316</name>
</gene>
<feature type="region of interest" description="Disordered" evidence="1">
    <location>
        <begin position="1"/>
        <end position="87"/>
    </location>
</feature>